<organism evidence="3 4">
    <name type="scientific">Arachis duranensis</name>
    <name type="common">Wild peanut</name>
    <dbReference type="NCBI Taxonomy" id="130453"/>
    <lineage>
        <taxon>Eukaryota</taxon>
        <taxon>Viridiplantae</taxon>
        <taxon>Streptophyta</taxon>
        <taxon>Embryophyta</taxon>
        <taxon>Tracheophyta</taxon>
        <taxon>Spermatophyta</taxon>
        <taxon>Magnoliopsida</taxon>
        <taxon>eudicotyledons</taxon>
        <taxon>Gunneridae</taxon>
        <taxon>Pentapetalae</taxon>
        <taxon>rosids</taxon>
        <taxon>fabids</taxon>
        <taxon>Fabales</taxon>
        <taxon>Fabaceae</taxon>
        <taxon>Papilionoideae</taxon>
        <taxon>50 kb inversion clade</taxon>
        <taxon>dalbergioids sensu lato</taxon>
        <taxon>Dalbergieae</taxon>
        <taxon>Pterocarpus clade</taxon>
        <taxon>Arachis</taxon>
    </lineage>
</organism>
<dbReference type="GO" id="GO:0006272">
    <property type="term" value="P:leading strand elongation"/>
    <property type="evidence" value="ECO:0007669"/>
    <property type="project" value="TreeGrafter"/>
</dbReference>
<dbReference type="PANTHER" id="PTHR10670:SF0">
    <property type="entry name" value="DNA POLYMERASE EPSILON CATALYTIC SUBUNIT A"/>
    <property type="match status" value="1"/>
</dbReference>
<keyword evidence="1" id="KW-0862">Zinc</keyword>
<keyword evidence="1" id="KW-0411">Iron-sulfur</keyword>
<keyword evidence="1" id="KW-0408">Iron</keyword>
<dbReference type="GO" id="GO:0003887">
    <property type="term" value="F:DNA-directed DNA polymerase activity"/>
    <property type="evidence" value="ECO:0007669"/>
    <property type="project" value="UniProtKB-KW"/>
</dbReference>
<dbReference type="EC" id="2.7.7.7" evidence="1"/>
<name>A0A9C6TPG7_ARADU</name>
<dbReference type="InterPro" id="IPR012337">
    <property type="entry name" value="RNaseH-like_sf"/>
</dbReference>
<comment type="subcellular location">
    <subcellularLocation>
        <location evidence="1">Nucleus</location>
    </subcellularLocation>
</comment>
<accession>A0A9C6TPG7</accession>
<dbReference type="GO" id="GO:0006297">
    <property type="term" value="P:nucleotide-excision repair, DNA gap filling"/>
    <property type="evidence" value="ECO:0007669"/>
    <property type="project" value="TreeGrafter"/>
</dbReference>
<comment type="cofactor">
    <cofactor evidence="1">
        <name>[4Fe-4S] cluster</name>
        <dbReference type="ChEBI" id="CHEBI:49883"/>
    </cofactor>
</comment>
<keyword evidence="1" id="KW-0004">4Fe-4S</keyword>
<dbReference type="InterPro" id="IPR029703">
    <property type="entry name" value="POL2"/>
</dbReference>
<dbReference type="SUPFAM" id="SSF53098">
    <property type="entry name" value="Ribonuclease H-like"/>
    <property type="match status" value="1"/>
</dbReference>
<dbReference type="InterPro" id="IPR036397">
    <property type="entry name" value="RNaseH_sf"/>
</dbReference>
<keyword evidence="1" id="KW-0548">Nucleotidyltransferase</keyword>
<keyword evidence="1" id="KW-0539">Nucleus</keyword>
<protein>
    <recommendedName>
        <fullName evidence="1">DNA polymerase epsilon catalytic subunit</fullName>
        <ecNumber evidence="1">2.7.7.7</ecNumber>
    </recommendedName>
</protein>
<dbReference type="GO" id="GO:0051539">
    <property type="term" value="F:4 iron, 4 sulfur cluster binding"/>
    <property type="evidence" value="ECO:0007669"/>
    <property type="project" value="UniProtKB-KW"/>
</dbReference>
<comment type="function">
    <text evidence="1">DNA polymerase II participates in chromosomal DNA replication.</text>
</comment>
<dbReference type="PANTHER" id="PTHR10670">
    <property type="entry name" value="DNA POLYMERASE EPSILON CATALYTIC SUBUNIT A"/>
    <property type="match status" value="1"/>
</dbReference>
<reference evidence="3" key="1">
    <citation type="journal article" date="2016" name="Nat. Genet.">
        <title>The genome sequences of Arachis duranensis and Arachis ipaensis, the diploid ancestors of cultivated peanut.</title>
        <authorList>
            <person name="Bertioli D.J."/>
            <person name="Cannon S.B."/>
            <person name="Froenicke L."/>
            <person name="Huang G."/>
            <person name="Farmer A.D."/>
            <person name="Cannon E.K."/>
            <person name="Liu X."/>
            <person name="Gao D."/>
            <person name="Clevenger J."/>
            <person name="Dash S."/>
            <person name="Ren L."/>
            <person name="Moretzsohn M.C."/>
            <person name="Shirasawa K."/>
            <person name="Huang W."/>
            <person name="Vidigal B."/>
            <person name="Abernathy B."/>
            <person name="Chu Y."/>
            <person name="Niederhuth C.E."/>
            <person name="Umale P."/>
            <person name="Araujo A.C."/>
            <person name="Kozik A."/>
            <person name="Kim K.D."/>
            <person name="Burow M.D."/>
            <person name="Varshney R.K."/>
            <person name="Wang X."/>
            <person name="Zhang X."/>
            <person name="Barkley N."/>
            <person name="Guimaraes P.M."/>
            <person name="Isobe S."/>
            <person name="Guo B."/>
            <person name="Liao B."/>
            <person name="Stalker H.T."/>
            <person name="Schmitz R.J."/>
            <person name="Scheffler B.E."/>
            <person name="Leal-Bertioli S.C."/>
            <person name="Xun X."/>
            <person name="Jackson S.A."/>
            <person name="Michelmore R."/>
            <person name="Ozias-Akins P."/>
        </authorList>
    </citation>
    <scope>NUCLEOTIDE SEQUENCE [LARGE SCALE GENOMIC DNA]</scope>
    <source>
        <strain evidence="3">cv. V14167</strain>
    </source>
</reference>
<dbReference type="GO" id="GO:0045004">
    <property type="term" value="P:DNA replication proofreading"/>
    <property type="evidence" value="ECO:0007669"/>
    <property type="project" value="TreeGrafter"/>
</dbReference>
<keyword evidence="1" id="KW-0235">DNA replication</keyword>
<dbReference type="GO" id="GO:0000278">
    <property type="term" value="P:mitotic cell cycle"/>
    <property type="evidence" value="ECO:0007669"/>
    <property type="project" value="TreeGrafter"/>
</dbReference>
<keyword evidence="1" id="KW-0238">DNA-binding</keyword>
<keyword evidence="3" id="KW-1185">Reference proteome</keyword>
<dbReference type="AlphaFoldDB" id="A0A9C6TPG7"/>
<dbReference type="GO" id="GO:0008270">
    <property type="term" value="F:zinc ion binding"/>
    <property type="evidence" value="ECO:0007669"/>
    <property type="project" value="UniProtKB-KW"/>
</dbReference>
<dbReference type="GO" id="GO:0006287">
    <property type="term" value="P:base-excision repair, gap-filling"/>
    <property type="evidence" value="ECO:0007669"/>
    <property type="project" value="TreeGrafter"/>
</dbReference>
<keyword evidence="1" id="KW-0863">Zinc-finger</keyword>
<evidence type="ECO:0000313" key="3">
    <source>
        <dbReference type="Proteomes" id="UP000515211"/>
    </source>
</evidence>
<proteinExistence type="inferred from homology"/>
<comment type="similarity">
    <text evidence="1">Belongs to the DNA polymerase type-B family.</text>
</comment>
<dbReference type="Proteomes" id="UP000515211">
    <property type="component" value="Chromosome 1"/>
</dbReference>
<keyword evidence="1" id="KW-0808">Transferase</keyword>
<comment type="catalytic activity">
    <reaction evidence="1">
        <text>DNA(n) + a 2'-deoxyribonucleoside 5'-triphosphate = DNA(n+1) + diphosphate</text>
        <dbReference type="Rhea" id="RHEA:22508"/>
        <dbReference type="Rhea" id="RHEA-COMP:17339"/>
        <dbReference type="Rhea" id="RHEA-COMP:17340"/>
        <dbReference type="ChEBI" id="CHEBI:33019"/>
        <dbReference type="ChEBI" id="CHEBI:61560"/>
        <dbReference type="ChEBI" id="CHEBI:173112"/>
        <dbReference type="EC" id="2.7.7.7"/>
    </reaction>
</comment>
<dbReference type="RefSeq" id="XP_052118041.1">
    <property type="nucleotide sequence ID" value="XM_052262081.1"/>
</dbReference>
<evidence type="ECO:0000256" key="2">
    <source>
        <dbReference type="SAM" id="MobiDB-lite"/>
    </source>
</evidence>
<dbReference type="GO" id="GO:0008310">
    <property type="term" value="F:single-stranded DNA 3'-5' DNA exonuclease activity"/>
    <property type="evidence" value="ECO:0007669"/>
    <property type="project" value="TreeGrafter"/>
</dbReference>
<dbReference type="GO" id="GO:0003677">
    <property type="term" value="F:DNA binding"/>
    <property type="evidence" value="ECO:0007669"/>
    <property type="project" value="UniProtKB-KW"/>
</dbReference>
<evidence type="ECO:0000256" key="1">
    <source>
        <dbReference type="RuleBase" id="RU365029"/>
    </source>
</evidence>
<keyword evidence="1" id="KW-0479">Metal-binding</keyword>
<sequence length="283" mass="32433">MTMAGRNDDSSDSGLVAGKREPTAETLNSLPSASPLQFQRFLESSKGSSSAYEFERKRLFRQHISSANESLDFISIRSASDPHCSHRLFVSNLRRQGLPATVLLLLQHHTSATCTASVLAHRRTRSSPWYNVAVKCATITPVATYYLYTTYVHPFICSLATIILMSPDEVLHKGNGTLCEMLLMVQAYKANVICPNKHQSDKEKFYSNHLLEILALYRFWWGGFWKWLQLDQHFLEPRDYSLYYSFLDHNCFHSSSLETRTSLTKKAKPPLRSQHRLWPIEDP</sequence>
<dbReference type="GeneID" id="107482686"/>
<dbReference type="Gene3D" id="3.30.420.10">
    <property type="entry name" value="Ribonuclease H-like superfamily/Ribonuclease H"/>
    <property type="match status" value="1"/>
</dbReference>
<gene>
    <name evidence="4" type="primary">LOC107482686</name>
</gene>
<dbReference type="KEGG" id="adu:107482686"/>
<reference evidence="4" key="2">
    <citation type="submission" date="2025-08" db="UniProtKB">
        <authorList>
            <consortium name="RefSeq"/>
        </authorList>
    </citation>
    <scope>IDENTIFICATION</scope>
    <source>
        <tissue evidence="4">Whole plant</tissue>
    </source>
</reference>
<dbReference type="GO" id="GO:0008622">
    <property type="term" value="C:epsilon DNA polymerase complex"/>
    <property type="evidence" value="ECO:0007669"/>
    <property type="project" value="InterPro"/>
</dbReference>
<evidence type="ECO:0000313" key="4">
    <source>
        <dbReference type="RefSeq" id="XP_052118041.1"/>
    </source>
</evidence>
<feature type="region of interest" description="Disordered" evidence="2">
    <location>
        <begin position="1"/>
        <end position="31"/>
    </location>
</feature>
<keyword evidence="1" id="KW-0239">DNA-directed DNA polymerase</keyword>